<keyword evidence="3" id="KW-1185">Reference proteome</keyword>
<name>A0A2J6R577_HYAVF</name>
<proteinExistence type="predicted"/>
<gene>
    <name evidence="2" type="ORF">L207DRAFT_589220</name>
</gene>
<evidence type="ECO:0000313" key="3">
    <source>
        <dbReference type="Proteomes" id="UP000235786"/>
    </source>
</evidence>
<dbReference type="EMBL" id="KZ613955">
    <property type="protein sequence ID" value="PMD33663.1"/>
    <property type="molecule type" value="Genomic_DNA"/>
</dbReference>
<dbReference type="Proteomes" id="UP000235786">
    <property type="component" value="Unassembled WGS sequence"/>
</dbReference>
<sequence>MGTLELVGRTGGAKDREDDVEELGILEIARIDAELDMLVLTAGGGGGGSRDSDATGEGETAEDPARAELAIGGLTIDEVEVKRDVKAGGGAGAWVLKGVKLSTPSVVRIEETATEAGTVDTITLEKVDNNGTEAISELIERVLAMLDVELSEDVDAAIDELGLFEPTAPKPPCPFAKQTT</sequence>
<evidence type="ECO:0000313" key="2">
    <source>
        <dbReference type="EMBL" id="PMD33663.1"/>
    </source>
</evidence>
<reference evidence="2 3" key="1">
    <citation type="submission" date="2016-04" db="EMBL/GenBank/DDBJ databases">
        <title>A degradative enzymes factory behind the ericoid mycorrhizal symbiosis.</title>
        <authorList>
            <consortium name="DOE Joint Genome Institute"/>
            <person name="Martino E."/>
            <person name="Morin E."/>
            <person name="Grelet G."/>
            <person name="Kuo A."/>
            <person name="Kohler A."/>
            <person name="Daghino S."/>
            <person name="Barry K."/>
            <person name="Choi C."/>
            <person name="Cichocki N."/>
            <person name="Clum A."/>
            <person name="Copeland A."/>
            <person name="Hainaut M."/>
            <person name="Haridas S."/>
            <person name="Labutti K."/>
            <person name="Lindquist E."/>
            <person name="Lipzen A."/>
            <person name="Khouja H.-R."/>
            <person name="Murat C."/>
            <person name="Ohm R."/>
            <person name="Olson A."/>
            <person name="Spatafora J."/>
            <person name="Veneault-Fourrey C."/>
            <person name="Henrissat B."/>
            <person name="Grigoriev I."/>
            <person name="Martin F."/>
            <person name="Perotto S."/>
        </authorList>
    </citation>
    <scope>NUCLEOTIDE SEQUENCE [LARGE SCALE GENOMIC DNA]</scope>
    <source>
        <strain evidence="2 3">F</strain>
    </source>
</reference>
<dbReference type="AlphaFoldDB" id="A0A2J6R577"/>
<organism evidence="2 3">
    <name type="scientific">Hyaloscypha variabilis (strain UAMH 11265 / GT02V1 / F)</name>
    <name type="common">Meliniomyces variabilis</name>
    <dbReference type="NCBI Taxonomy" id="1149755"/>
    <lineage>
        <taxon>Eukaryota</taxon>
        <taxon>Fungi</taxon>
        <taxon>Dikarya</taxon>
        <taxon>Ascomycota</taxon>
        <taxon>Pezizomycotina</taxon>
        <taxon>Leotiomycetes</taxon>
        <taxon>Helotiales</taxon>
        <taxon>Hyaloscyphaceae</taxon>
        <taxon>Hyaloscypha</taxon>
        <taxon>Hyaloscypha variabilis</taxon>
    </lineage>
</organism>
<protein>
    <submittedName>
        <fullName evidence="2">Uncharacterized protein</fullName>
    </submittedName>
</protein>
<evidence type="ECO:0000256" key="1">
    <source>
        <dbReference type="SAM" id="MobiDB-lite"/>
    </source>
</evidence>
<accession>A0A2J6R577</accession>
<feature type="region of interest" description="Disordered" evidence="1">
    <location>
        <begin position="42"/>
        <end position="64"/>
    </location>
</feature>